<dbReference type="PANTHER" id="PTHR30070:SF1">
    <property type="entry name" value="CYTOCHROME C BIOGENESIS B-RELATED"/>
    <property type="match status" value="1"/>
</dbReference>
<dbReference type="EMBL" id="DSIY01000100">
    <property type="protein sequence ID" value="HEG90653.1"/>
    <property type="molecule type" value="Genomic_DNA"/>
</dbReference>
<evidence type="ECO:0000256" key="7">
    <source>
        <dbReference type="ARBA" id="ARBA00023136"/>
    </source>
</evidence>
<accession>A0A831WY81</accession>
<protein>
    <submittedName>
        <fullName evidence="9">Cytochrome C biogenesis protein</fullName>
    </submittedName>
</protein>
<comment type="caution">
    <text evidence="9">The sequence shown here is derived from an EMBL/GenBank/DDBJ whole genome shotgun (WGS) entry which is preliminary data.</text>
</comment>
<evidence type="ECO:0000256" key="6">
    <source>
        <dbReference type="ARBA" id="ARBA00022989"/>
    </source>
</evidence>
<feature type="transmembrane region" description="Helical" evidence="8">
    <location>
        <begin position="25"/>
        <end position="43"/>
    </location>
</feature>
<dbReference type="AlphaFoldDB" id="A0A831WY81"/>
<dbReference type="GO" id="GO:1903607">
    <property type="term" value="P:cytochrome c biosynthetic process"/>
    <property type="evidence" value="ECO:0007669"/>
    <property type="project" value="TreeGrafter"/>
</dbReference>
<feature type="transmembrane region" description="Helical" evidence="8">
    <location>
        <begin position="162"/>
        <end position="182"/>
    </location>
</feature>
<evidence type="ECO:0000256" key="1">
    <source>
        <dbReference type="ARBA" id="ARBA00004141"/>
    </source>
</evidence>
<feature type="transmembrane region" description="Helical" evidence="8">
    <location>
        <begin position="55"/>
        <end position="75"/>
    </location>
</feature>
<dbReference type="Pfam" id="PF03379">
    <property type="entry name" value="CcmB"/>
    <property type="match status" value="1"/>
</dbReference>
<keyword evidence="7 8" id="KW-0472">Membrane</keyword>
<organism evidence="9">
    <name type="scientific">Thermorudis peleae</name>
    <dbReference type="NCBI Taxonomy" id="1382356"/>
    <lineage>
        <taxon>Bacteria</taxon>
        <taxon>Pseudomonadati</taxon>
        <taxon>Thermomicrobiota</taxon>
        <taxon>Thermomicrobia</taxon>
        <taxon>Thermomicrobia incertae sedis</taxon>
        <taxon>Thermorudis</taxon>
    </lineage>
</organism>
<dbReference type="GO" id="GO:0005886">
    <property type="term" value="C:plasma membrane"/>
    <property type="evidence" value="ECO:0007669"/>
    <property type="project" value="TreeGrafter"/>
</dbReference>
<feature type="transmembrane region" description="Helical" evidence="8">
    <location>
        <begin position="194"/>
        <end position="216"/>
    </location>
</feature>
<reference evidence="9" key="1">
    <citation type="journal article" date="2020" name="mSystems">
        <title>Genome- and Community-Level Interaction Insights into Carbon Utilization and Element Cycling Functions of Hydrothermarchaeota in Hydrothermal Sediment.</title>
        <authorList>
            <person name="Zhou Z."/>
            <person name="Liu Y."/>
            <person name="Xu W."/>
            <person name="Pan J."/>
            <person name="Luo Z.H."/>
            <person name="Li M."/>
        </authorList>
    </citation>
    <scope>NUCLEOTIDE SEQUENCE [LARGE SCALE GENOMIC DNA]</scope>
    <source>
        <strain evidence="9">SpSt-210</strain>
    </source>
</reference>
<dbReference type="GO" id="GO:0015232">
    <property type="term" value="F:heme transmembrane transporter activity"/>
    <property type="evidence" value="ECO:0007669"/>
    <property type="project" value="InterPro"/>
</dbReference>
<evidence type="ECO:0000256" key="4">
    <source>
        <dbReference type="ARBA" id="ARBA00022692"/>
    </source>
</evidence>
<evidence type="ECO:0000256" key="2">
    <source>
        <dbReference type="ARBA" id="ARBA00010544"/>
    </source>
</evidence>
<keyword evidence="4 8" id="KW-0812">Transmembrane</keyword>
<keyword evidence="3" id="KW-0813">Transport</keyword>
<proteinExistence type="inferred from homology"/>
<evidence type="ECO:0000313" key="9">
    <source>
        <dbReference type="EMBL" id="HEG90653.1"/>
    </source>
</evidence>
<evidence type="ECO:0000256" key="8">
    <source>
        <dbReference type="SAM" id="Phobius"/>
    </source>
</evidence>
<name>A0A831WY81_9BACT</name>
<comment type="subcellular location">
    <subcellularLocation>
        <location evidence="1">Membrane</location>
        <topology evidence="1">Multi-pass membrane protein</topology>
    </subcellularLocation>
</comment>
<dbReference type="PANTHER" id="PTHR30070">
    <property type="entry name" value="HEME EXPORTER PROTEIN B"/>
    <property type="match status" value="1"/>
</dbReference>
<dbReference type="GO" id="GO:0017004">
    <property type="term" value="P:cytochrome complex assembly"/>
    <property type="evidence" value="ECO:0007669"/>
    <property type="project" value="UniProtKB-KW"/>
</dbReference>
<dbReference type="InterPro" id="IPR003544">
    <property type="entry name" value="Cyt_c_biogenesis_CcmB"/>
</dbReference>
<feature type="transmembrane region" description="Helical" evidence="8">
    <location>
        <begin position="96"/>
        <end position="125"/>
    </location>
</feature>
<keyword evidence="5" id="KW-0201">Cytochrome c-type biogenesis</keyword>
<feature type="transmembrane region" description="Helical" evidence="8">
    <location>
        <begin position="131"/>
        <end position="155"/>
    </location>
</feature>
<evidence type="ECO:0000256" key="5">
    <source>
        <dbReference type="ARBA" id="ARBA00022748"/>
    </source>
</evidence>
<keyword evidence="6 8" id="KW-1133">Transmembrane helix</keyword>
<sequence length="222" mass="23605">MTAARQIYAIVRKDLLLELRAREQVTGMAVFALLTLVTFNFAFDLTGADRAASGSGALWVAIIFAGLLGMGRAAAIDRQQGAWEGVLLSPVDRGTIFLGKLASALLFIGIVEALAMAVFAALFSLPVLHPMVLLVVCLGTVGFGTLGTLFSVMAATTRAREVMLPVLLFPLSLPIVISAVRATTLLLTDRQAEVGPWISLLLGFDVLFLGISYIVFGHAVEE</sequence>
<evidence type="ECO:0000256" key="3">
    <source>
        <dbReference type="ARBA" id="ARBA00022448"/>
    </source>
</evidence>
<gene>
    <name evidence="9" type="ORF">ENP34_04305</name>
</gene>
<comment type="similarity">
    <text evidence="2">Belongs to the CcmB/CycW/HelB family.</text>
</comment>